<evidence type="ECO:0000256" key="1">
    <source>
        <dbReference type="ARBA" id="ARBA00022694"/>
    </source>
</evidence>
<dbReference type="OrthoDB" id="196607at2759"/>
<evidence type="ECO:0000256" key="2">
    <source>
        <dbReference type="PROSITE-ProRule" id="PRU00047"/>
    </source>
</evidence>
<dbReference type="STRING" id="6336.A0A0V0RZP9"/>
<dbReference type="PANTHER" id="PTHR14387">
    <property type="entry name" value="THADA/DEATH RECEPTOR INTERACTING PROTEIN"/>
    <property type="match status" value="1"/>
</dbReference>
<dbReference type="InterPro" id="IPR019442">
    <property type="entry name" value="THADA/TRM732_DUF2428"/>
</dbReference>
<proteinExistence type="predicted"/>
<dbReference type="EMBL" id="JYDL01000054">
    <property type="protein sequence ID" value="KRX19879.1"/>
    <property type="molecule type" value="Genomic_DNA"/>
</dbReference>
<dbReference type="SMART" id="SM00343">
    <property type="entry name" value="ZnF_C2HC"/>
    <property type="match status" value="1"/>
</dbReference>
<sequence length="537" mass="61103">MTPVIFQNQPTVADRFGPDDQAGYGSAEARSSYWWCVILVSDRWRCDLSCGRSSDLRALLIAGFIRRVSFVNNGWRELKETPSSNWKIPCLAIIGGLVFYPQVHTPPELVSRFILCLVSKKLRRELYLREPATLLKARQLAGYVTEIEEGRRRRIDDAALGTGGLPKTVETLARRLDKMEVTRELPSRMQPTQRAMACFECGDLGHIRRGCPQLRVRTRLARASNSGTRDRRLLEMSELQAGQSPSVAGRVNGLEISLLLDSGVVVSVVPLSTWRYFKHLSEFLVLISEMLLEGGYFLPEVEDDNSLIRIICFSFRTLVFSYLHCAVLETSSDPFRSYCHALQWSECYFTYPLHWIDEIMVEFQNDQLLSNISRRSADLPYLISGCLSNLASDSVEQGITVFSSYDDEFVARRHNFRESCHPHLRIGMITAIYAMGDQDWSVRNSANYLFSILLIRIFVSPKQRSLSTSGNYKSDAIVTRKQSDFHFFSTFYGLADIMLELLEQCLLGSWNQSSISSAFSVLTVLTHLYPFKFSLSQ</sequence>
<keyword evidence="2" id="KW-0862">Zinc</keyword>
<dbReference type="InterPro" id="IPR051954">
    <property type="entry name" value="tRNA_methyltransferase_THADA"/>
</dbReference>
<dbReference type="Pfam" id="PF10350">
    <property type="entry name" value="DUF2428"/>
    <property type="match status" value="1"/>
</dbReference>
<keyword evidence="2" id="KW-0479">Metal-binding</keyword>
<accession>A0A0V0RZP9</accession>
<evidence type="ECO:0000313" key="5">
    <source>
        <dbReference type="Proteomes" id="UP000054630"/>
    </source>
</evidence>
<dbReference type="GO" id="GO:0030488">
    <property type="term" value="P:tRNA methylation"/>
    <property type="evidence" value="ECO:0007669"/>
    <property type="project" value="TreeGrafter"/>
</dbReference>
<dbReference type="GO" id="GO:0003676">
    <property type="term" value="F:nucleic acid binding"/>
    <property type="evidence" value="ECO:0007669"/>
    <property type="project" value="InterPro"/>
</dbReference>
<dbReference type="PROSITE" id="PS50158">
    <property type="entry name" value="ZF_CCHC"/>
    <property type="match status" value="1"/>
</dbReference>
<dbReference type="Proteomes" id="UP000054630">
    <property type="component" value="Unassembled WGS sequence"/>
</dbReference>
<gene>
    <name evidence="4" type="ORF">T07_7528</name>
</gene>
<keyword evidence="5" id="KW-1185">Reference proteome</keyword>
<dbReference type="SUPFAM" id="SSF57756">
    <property type="entry name" value="Retrovirus zinc finger-like domains"/>
    <property type="match status" value="1"/>
</dbReference>
<evidence type="ECO:0000259" key="3">
    <source>
        <dbReference type="PROSITE" id="PS50158"/>
    </source>
</evidence>
<dbReference type="Pfam" id="PF25151">
    <property type="entry name" value="TPR_Trm732_C"/>
    <property type="match status" value="1"/>
</dbReference>
<reference evidence="4 5" key="1">
    <citation type="submission" date="2015-01" db="EMBL/GenBank/DDBJ databases">
        <title>Evolution of Trichinella species and genotypes.</title>
        <authorList>
            <person name="Korhonen P.K."/>
            <person name="Edoardo P."/>
            <person name="Giuseppe L.R."/>
            <person name="Gasser R.B."/>
        </authorList>
    </citation>
    <scope>NUCLEOTIDE SEQUENCE [LARGE SCALE GENOMIC DNA]</scope>
    <source>
        <strain evidence="4">ISS37</strain>
    </source>
</reference>
<organism evidence="4 5">
    <name type="scientific">Trichinella nelsoni</name>
    <dbReference type="NCBI Taxonomy" id="6336"/>
    <lineage>
        <taxon>Eukaryota</taxon>
        <taxon>Metazoa</taxon>
        <taxon>Ecdysozoa</taxon>
        <taxon>Nematoda</taxon>
        <taxon>Enoplea</taxon>
        <taxon>Dorylaimia</taxon>
        <taxon>Trichinellida</taxon>
        <taxon>Trichinellidae</taxon>
        <taxon>Trichinella</taxon>
    </lineage>
</organism>
<dbReference type="InterPro" id="IPR001878">
    <property type="entry name" value="Znf_CCHC"/>
</dbReference>
<dbReference type="InterPro" id="IPR056842">
    <property type="entry name" value="THADA-like_TPR_C"/>
</dbReference>
<protein>
    <recommendedName>
        <fullName evidence="3">CCHC-type domain-containing protein</fullName>
    </recommendedName>
</protein>
<feature type="domain" description="CCHC-type" evidence="3">
    <location>
        <begin position="198"/>
        <end position="213"/>
    </location>
</feature>
<keyword evidence="2" id="KW-0863">Zinc-finger</keyword>
<dbReference type="PANTHER" id="PTHR14387:SF0">
    <property type="entry name" value="DUF2428 DOMAIN-CONTAINING PROTEIN"/>
    <property type="match status" value="1"/>
</dbReference>
<dbReference type="GO" id="GO:0005829">
    <property type="term" value="C:cytosol"/>
    <property type="evidence" value="ECO:0007669"/>
    <property type="project" value="TreeGrafter"/>
</dbReference>
<name>A0A0V0RZP9_9BILA</name>
<evidence type="ECO:0000313" key="4">
    <source>
        <dbReference type="EMBL" id="KRX19879.1"/>
    </source>
</evidence>
<comment type="caution">
    <text evidence="4">The sequence shown here is derived from an EMBL/GenBank/DDBJ whole genome shotgun (WGS) entry which is preliminary data.</text>
</comment>
<dbReference type="GO" id="GO:0019899">
    <property type="term" value="F:enzyme binding"/>
    <property type="evidence" value="ECO:0007669"/>
    <property type="project" value="UniProtKB-ARBA"/>
</dbReference>
<dbReference type="GO" id="GO:0008270">
    <property type="term" value="F:zinc ion binding"/>
    <property type="evidence" value="ECO:0007669"/>
    <property type="project" value="UniProtKB-KW"/>
</dbReference>
<dbReference type="AlphaFoldDB" id="A0A0V0RZP9"/>
<keyword evidence="1" id="KW-0819">tRNA processing</keyword>
<dbReference type="InterPro" id="IPR036875">
    <property type="entry name" value="Znf_CCHC_sf"/>
</dbReference>